<organism evidence="6 7">
    <name type="scientific">Chlorobium ferrooxidans DSM 13031</name>
    <dbReference type="NCBI Taxonomy" id="377431"/>
    <lineage>
        <taxon>Bacteria</taxon>
        <taxon>Pseudomonadati</taxon>
        <taxon>Chlorobiota</taxon>
        <taxon>Chlorobiia</taxon>
        <taxon>Chlorobiales</taxon>
        <taxon>Chlorobiaceae</taxon>
        <taxon>Chlorobium/Pelodictyon group</taxon>
        <taxon>Chlorobium</taxon>
    </lineage>
</organism>
<sequence length="306" mass="32543">MCPPALQQGGFYSRQTRAPKQITFSTLNFKYHQNHETLQKISLTAAVFGLTTSGTAEAAGKIVIDGSTTVGPIAKAFAGYFTKTTGVQVVVSESGSGNGAKSLINKTCDIATMSREMKDKEIAAAKAKGVNPVEHIIALDGLSIVVHPSNRVNALSKAQIRGIYMGKYTNWNQVGGPNAAIVIIQRESNSGTADSFKELVMGKDNPISKRAETQSSNGSIKSRVASTPAAVSYIGMGFVDSSVKAVLVDGVDADVRTVKNGTYPIHRPLFMYTNGQPTGAVKQFIDLAKTEEGKRLISESGFVNIH</sequence>
<dbReference type="CDD" id="cd13566">
    <property type="entry name" value="PBP2_phosphate"/>
    <property type="match status" value="1"/>
</dbReference>
<evidence type="ECO:0000256" key="1">
    <source>
        <dbReference type="ARBA" id="ARBA00008725"/>
    </source>
</evidence>
<dbReference type="InterPro" id="IPR011862">
    <property type="entry name" value="Phos-bd"/>
</dbReference>
<dbReference type="Proteomes" id="UP000004162">
    <property type="component" value="Unassembled WGS sequence"/>
</dbReference>
<dbReference type="GO" id="GO:0042301">
    <property type="term" value="F:phosphate ion binding"/>
    <property type="evidence" value="ECO:0007669"/>
    <property type="project" value="UniProtKB-UniRule"/>
</dbReference>
<comment type="caution">
    <text evidence="6">The sequence shown here is derived from an EMBL/GenBank/DDBJ whole genome shotgun (WGS) entry which is preliminary data.</text>
</comment>
<evidence type="ECO:0000313" key="6">
    <source>
        <dbReference type="EMBL" id="EAT58908.1"/>
    </source>
</evidence>
<reference evidence="6 7" key="1">
    <citation type="submission" date="2006-07" db="EMBL/GenBank/DDBJ databases">
        <title>Annotation of the draft genome assembly of Chlorobium ferroxidans DSM 13031.</title>
        <authorList>
            <consortium name="US DOE Joint Genome Institute (JGI-ORNL)"/>
            <person name="Larimer F."/>
            <person name="Land M."/>
            <person name="Hauser L."/>
        </authorList>
    </citation>
    <scope>NUCLEOTIDE SEQUENCE [LARGE SCALE GENOMIC DNA]</scope>
    <source>
        <strain evidence="6 7">DSM 13031</strain>
    </source>
</reference>
<dbReference type="PANTHER" id="PTHR30570">
    <property type="entry name" value="PERIPLASMIC PHOSPHATE BINDING COMPONENT OF PHOSPHATE ABC TRANSPORTER"/>
    <property type="match status" value="1"/>
</dbReference>
<comment type="function">
    <text evidence="4">Involved in the system for phosphate transport across the cytoplasmic membrane.</text>
</comment>
<evidence type="ECO:0000313" key="7">
    <source>
        <dbReference type="Proteomes" id="UP000004162"/>
    </source>
</evidence>
<dbReference type="AlphaFoldDB" id="Q0YRI7"/>
<dbReference type="Pfam" id="PF12849">
    <property type="entry name" value="PBP_like_2"/>
    <property type="match status" value="1"/>
</dbReference>
<name>Q0YRI7_9CHLB</name>
<keyword evidence="4" id="KW-0592">Phosphate transport</keyword>
<evidence type="ECO:0000259" key="5">
    <source>
        <dbReference type="Pfam" id="PF12849"/>
    </source>
</evidence>
<dbReference type="InterPro" id="IPR024370">
    <property type="entry name" value="PBP_domain"/>
</dbReference>
<dbReference type="NCBIfam" id="TIGR02136">
    <property type="entry name" value="ptsS_2"/>
    <property type="match status" value="1"/>
</dbReference>
<dbReference type="SUPFAM" id="SSF53850">
    <property type="entry name" value="Periplasmic binding protein-like II"/>
    <property type="match status" value="1"/>
</dbReference>
<comment type="similarity">
    <text evidence="1 4">Belongs to the PstS family.</text>
</comment>
<keyword evidence="7" id="KW-1185">Reference proteome</keyword>
<evidence type="ECO:0000256" key="3">
    <source>
        <dbReference type="ARBA" id="ARBA00022729"/>
    </source>
</evidence>
<proteinExistence type="inferred from homology"/>
<evidence type="ECO:0000256" key="2">
    <source>
        <dbReference type="ARBA" id="ARBA00022448"/>
    </source>
</evidence>
<dbReference type="Gene3D" id="3.40.190.10">
    <property type="entry name" value="Periplasmic binding protein-like II"/>
    <property type="match status" value="2"/>
</dbReference>
<dbReference type="EMBL" id="AASE01000010">
    <property type="protein sequence ID" value="EAT58908.1"/>
    <property type="molecule type" value="Genomic_DNA"/>
</dbReference>
<feature type="domain" description="PBP" evidence="5">
    <location>
        <begin position="52"/>
        <end position="286"/>
    </location>
</feature>
<accession>Q0YRI7</accession>
<evidence type="ECO:0000256" key="4">
    <source>
        <dbReference type="RuleBase" id="RU367119"/>
    </source>
</evidence>
<reference evidence="6 7" key="2">
    <citation type="submission" date="2006-07" db="EMBL/GenBank/DDBJ databases">
        <title>Sequencing of the draft genome and assembly of Chlorobium ferroxidans DSM 13031.</title>
        <authorList>
            <consortium name="US DOE Joint Genome Institute (JGI-PGF)"/>
            <person name="Copeland A."/>
            <person name="Lucas S."/>
            <person name="Lapidus A."/>
            <person name="Barry K."/>
            <person name="Glavina del Rio T."/>
            <person name="Dalin E."/>
            <person name="Tice H."/>
            <person name="Bruce D."/>
            <person name="Pitluck S."/>
            <person name="Richardson P."/>
        </authorList>
    </citation>
    <scope>NUCLEOTIDE SEQUENCE [LARGE SCALE GENOMIC DNA]</scope>
    <source>
        <strain evidence="6 7">DSM 13031</strain>
    </source>
</reference>
<protein>
    <recommendedName>
        <fullName evidence="4">Phosphate-binding protein</fullName>
    </recommendedName>
</protein>
<dbReference type="GO" id="GO:0006817">
    <property type="term" value="P:phosphate ion transport"/>
    <property type="evidence" value="ECO:0007669"/>
    <property type="project" value="UniProtKB-UniRule"/>
</dbReference>
<dbReference type="PANTHER" id="PTHR30570:SF1">
    <property type="entry name" value="PHOSPHATE-BINDING PROTEIN PSTS"/>
    <property type="match status" value="1"/>
</dbReference>
<gene>
    <name evidence="6" type="ORF">CferDRAFT_0849</name>
</gene>
<keyword evidence="3" id="KW-0732">Signal</keyword>
<keyword evidence="2 4" id="KW-0813">Transport</keyword>
<dbReference type="InterPro" id="IPR050811">
    <property type="entry name" value="Phosphate_ABC_transporter"/>
</dbReference>